<dbReference type="CDD" id="cd01392">
    <property type="entry name" value="HTH_LacI"/>
    <property type="match status" value="1"/>
</dbReference>
<dbReference type="PROSITE" id="PS50932">
    <property type="entry name" value="HTH_LACI_2"/>
    <property type="match status" value="1"/>
</dbReference>
<sequence>MASRKEVAALAGVSEATVSRVMNNVGPIKEQTRRKVLEAAERLGYHLNAIASSFAKGRSGNVGVVLPHVPKVRLFSTFYFSEILSGIGEAVQEAGMGLLLLYREPGMEYDYLSLFRTSRIDACLVLGATSLPQEERSITRMAEAEVPFYVVDQRYEDRRIPSVLADHELGSYLAAKHLLDQGLRRIGFLNGTDYYSNSRDRLSGYRRALQEAGIAFDETLLFEGNYSRKSGIEAAAAVLRSLDRLDAVACSNDRMAIGLIQGIKEAGIAVPGRLPVIGYDDSDAAAFIDPPLSTVRVPFYEMGRLAAEQVMQELARESAEGEPDGGGDRVRMLPTSLAIRQSSLTTKGELNR</sequence>
<evidence type="ECO:0000313" key="5">
    <source>
        <dbReference type="EMBL" id="THF79878.1"/>
    </source>
</evidence>
<reference evidence="5 6" key="1">
    <citation type="submission" date="2019-04" db="EMBL/GenBank/DDBJ databases">
        <title>Cohnella sp. nov. isolated from preserved vegetables.</title>
        <authorList>
            <person name="Lin S.-Y."/>
            <person name="Hung M.-H."/>
            <person name="Young C.-C."/>
        </authorList>
    </citation>
    <scope>NUCLEOTIDE SEQUENCE [LARGE SCALE GENOMIC DNA]</scope>
    <source>
        <strain evidence="5 6">CC-MHH1044</strain>
    </source>
</reference>
<evidence type="ECO:0000313" key="6">
    <source>
        <dbReference type="Proteomes" id="UP000310636"/>
    </source>
</evidence>
<gene>
    <name evidence="5" type="ORF">E6C55_11115</name>
</gene>
<dbReference type="SUPFAM" id="SSF47413">
    <property type="entry name" value="lambda repressor-like DNA-binding domains"/>
    <property type="match status" value="1"/>
</dbReference>
<keyword evidence="2" id="KW-0238">DNA-binding</keyword>
<protein>
    <submittedName>
        <fullName evidence="5">LacI family transcriptional regulator</fullName>
    </submittedName>
</protein>
<keyword evidence="1" id="KW-0805">Transcription regulation</keyword>
<evidence type="ECO:0000256" key="2">
    <source>
        <dbReference type="ARBA" id="ARBA00023125"/>
    </source>
</evidence>
<dbReference type="InterPro" id="IPR000843">
    <property type="entry name" value="HTH_LacI"/>
</dbReference>
<keyword evidence="6" id="KW-1185">Reference proteome</keyword>
<dbReference type="SMART" id="SM00354">
    <property type="entry name" value="HTH_LACI"/>
    <property type="match status" value="1"/>
</dbReference>
<evidence type="ECO:0000259" key="4">
    <source>
        <dbReference type="PROSITE" id="PS50932"/>
    </source>
</evidence>
<dbReference type="Proteomes" id="UP000310636">
    <property type="component" value="Unassembled WGS sequence"/>
</dbReference>
<dbReference type="InterPro" id="IPR010982">
    <property type="entry name" value="Lambda_DNA-bd_dom_sf"/>
</dbReference>
<dbReference type="PANTHER" id="PTHR30146:SF109">
    <property type="entry name" value="HTH-TYPE TRANSCRIPTIONAL REGULATOR GALS"/>
    <property type="match status" value="1"/>
</dbReference>
<dbReference type="Gene3D" id="1.10.260.40">
    <property type="entry name" value="lambda repressor-like DNA-binding domains"/>
    <property type="match status" value="1"/>
</dbReference>
<dbReference type="Pfam" id="PF13377">
    <property type="entry name" value="Peripla_BP_3"/>
    <property type="match status" value="1"/>
</dbReference>
<comment type="caution">
    <text evidence="5">The sequence shown here is derived from an EMBL/GenBank/DDBJ whole genome shotgun (WGS) entry which is preliminary data.</text>
</comment>
<dbReference type="CDD" id="cd06267">
    <property type="entry name" value="PBP1_LacI_sugar_binding-like"/>
    <property type="match status" value="1"/>
</dbReference>
<dbReference type="Gene3D" id="3.40.50.2300">
    <property type="match status" value="2"/>
</dbReference>
<dbReference type="AlphaFoldDB" id="A0A4S4BXE4"/>
<dbReference type="RefSeq" id="WP_136369866.1">
    <property type="nucleotide sequence ID" value="NZ_SSOB01000012.1"/>
</dbReference>
<dbReference type="OrthoDB" id="2831239at2"/>
<dbReference type="EMBL" id="SSOB01000012">
    <property type="protein sequence ID" value="THF79878.1"/>
    <property type="molecule type" value="Genomic_DNA"/>
</dbReference>
<dbReference type="PANTHER" id="PTHR30146">
    <property type="entry name" value="LACI-RELATED TRANSCRIPTIONAL REPRESSOR"/>
    <property type="match status" value="1"/>
</dbReference>
<keyword evidence="3" id="KW-0804">Transcription</keyword>
<dbReference type="SUPFAM" id="SSF53822">
    <property type="entry name" value="Periplasmic binding protein-like I"/>
    <property type="match status" value="1"/>
</dbReference>
<organism evidence="5 6">
    <name type="scientific">Cohnella fermenti</name>
    <dbReference type="NCBI Taxonomy" id="2565925"/>
    <lineage>
        <taxon>Bacteria</taxon>
        <taxon>Bacillati</taxon>
        <taxon>Bacillota</taxon>
        <taxon>Bacilli</taxon>
        <taxon>Bacillales</taxon>
        <taxon>Paenibacillaceae</taxon>
        <taxon>Cohnella</taxon>
    </lineage>
</organism>
<proteinExistence type="predicted"/>
<evidence type="ECO:0000256" key="3">
    <source>
        <dbReference type="ARBA" id="ARBA00023163"/>
    </source>
</evidence>
<accession>A0A4S4BXE4</accession>
<dbReference type="GO" id="GO:0003700">
    <property type="term" value="F:DNA-binding transcription factor activity"/>
    <property type="evidence" value="ECO:0007669"/>
    <property type="project" value="TreeGrafter"/>
</dbReference>
<evidence type="ECO:0000256" key="1">
    <source>
        <dbReference type="ARBA" id="ARBA00023015"/>
    </source>
</evidence>
<dbReference type="Pfam" id="PF00356">
    <property type="entry name" value="LacI"/>
    <property type="match status" value="1"/>
</dbReference>
<dbReference type="InterPro" id="IPR028082">
    <property type="entry name" value="Peripla_BP_I"/>
</dbReference>
<name>A0A4S4BXE4_9BACL</name>
<dbReference type="GO" id="GO:0000976">
    <property type="term" value="F:transcription cis-regulatory region binding"/>
    <property type="evidence" value="ECO:0007669"/>
    <property type="project" value="TreeGrafter"/>
</dbReference>
<dbReference type="InterPro" id="IPR046335">
    <property type="entry name" value="LacI/GalR-like_sensor"/>
</dbReference>
<feature type="domain" description="HTH lacI-type" evidence="4">
    <location>
        <begin position="2"/>
        <end position="56"/>
    </location>
</feature>